<organism evidence="4 5">
    <name type="scientific">Stephania cephalantha</name>
    <dbReference type="NCBI Taxonomy" id="152367"/>
    <lineage>
        <taxon>Eukaryota</taxon>
        <taxon>Viridiplantae</taxon>
        <taxon>Streptophyta</taxon>
        <taxon>Embryophyta</taxon>
        <taxon>Tracheophyta</taxon>
        <taxon>Spermatophyta</taxon>
        <taxon>Magnoliopsida</taxon>
        <taxon>Ranunculales</taxon>
        <taxon>Menispermaceae</taxon>
        <taxon>Menispermoideae</taxon>
        <taxon>Cissampelideae</taxon>
        <taxon>Stephania</taxon>
    </lineage>
</organism>
<dbReference type="Pfam" id="PF21029">
    <property type="entry name" value="RMC1_N"/>
    <property type="match status" value="1"/>
</dbReference>
<evidence type="ECO:0000256" key="1">
    <source>
        <dbReference type="SAM" id="MobiDB-lite"/>
    </source>
</evidence>
<accession>A0AAP0JG37</accession>
<dbReference type="Pfam" id="PF07035">
    <property type="entry name" value="RMC1_C"/>
    <property type="match status" value="1"/>
</dbReference>
<dbReference type="GO" id="GO:0031902">
    <property type="term" value="C:late endosome membrane"/>
    <property type="evidence" value="ECO:0007669"/>
    <property type="project" value="TreeGrafter"/>
</dbReference>
<name>A0AAP0JG37_9MAGN</name>
<dbReference type="InterPro" id="IPR049040">
    <property type="entry name" value="RMC1_N"/>
</dbReference>
<dbReference type="GO" id="GO:0010506">
    <property type="term" value="P:regulation of autophagy"/>
    <property type="evidence" value="ECO:0007669"/>
    <property type="project" value="InterPro"/>
</dbReference>
<feature type="compositionally biased region" description="Polar residues" evidence="1">
    <location>
        <begin position="499"/>
        <end position="516"/>
    </location>
</feature>
<evidence type="ECO:0000313" key="4">
    <source>
        <dbReference type="EMBL" id="KAK9132287.1"/>
    </source>
</evidence>
<feature type="domain" description="Mic1" evidence="2">
    <location>
        <begin position="554"/>
        <end position="732"/>
    </location>
</feature>
<dbReference type="GO" id="GO:0035658">
    <property type="term" value="C:Mon1-Ccz1 complex"/>
    <property type="evidence" value="ECO:0007669"/>
    <property type="project" value="InterPro"/>
</dbReference>
<dbReference type="PANTHER" id="PTHR12897">
    <property type="entry name" value="COLON CANCER-ASSOCIATED PROTEIN MIC1"/>
    <property type="match status" value="1"/>
</dbReference>
<evidence type="ECO:0000313" key="5">
    <source>
        <dbReference type="Proteomes" id="UP001419268"/>
    </source>
</evidence>
<evidence type="ECO:0000259" key="2">
    <source>
        <dbReference type="Pfam" id="PF07035"/>
    </source>
</evidence>
<dbReference type="InterPro" id="IPR009755">
    <property type="entry name" value="RMC1_C"/>
</dbReference>
<comment type="caution">
    <text evidence="4">The sequence shown here is derived from an EMBL/GenBank/DDBJ whole genome shotgun (WGS) entry which is preliminary data.</text>
</comment>
<proteinExistence type="predicted"/>
<dbReference type="GO" id="GO:0005765">
    <property type="term" value="C:lysosomal membrane"/>
    <property type="evidence" value="ECO:0007669"/>
    <property type="project" value="TreeGrafter"/>
</dbReference>
<reference evidence="4 5" key="1">
    <citation type="submission" date="2024-01" db="EMBL/GenBank/DDBJ databases">
        <title>Genome assemblies of Stephania.</title>
        <authorList>
            <person name="Yang L."/>
        </authorList>
    </citation>
    <scope>NUCLEOTIDE SEQUENCE [LARGE SCALE GENOMIC DNA]</scope>
    <source>
        <strain evidence="4">JXDWG</strain>
        <tissue evidence="4">Leaf</tissue>
    </source>
</reference>
<evidence type="ECO:0008006" key="6">
    <source>
        <dbReference type="Google" id="ProtNLM"/>
    </source>
</evidence>
<dbReference type="PANTHER" id="PTHR12897:SF4">
    <property type="entry name" value="REGULATOR OF MON1-CCZ1 COMPLEX"/>
    <property type="match status" value="1"/>
</dbReference>
<protein>
    <recommendedName>
        <fullName evidence="6">Mic1 domain-containing protein</fullName>
    </recommendedName>
</protein>
<keyword evidence="5" id="KW-1185">Reference proteome</keyword>
<feature type="domain" description="Regulator of MON1-CCZ1 complex N-terminal" evidence="3">
    <location>
        <begin position="41"/>
        <end position="155"/>
    </location>
</feature>
<dbReference type="AlphaFoldDB" id="A0AAP0JG37"/>
<evidence type="ECO:0000259" key="3">
    <source>
        <dbReference type="Pfam" id="PF21029"/>
    </source>
</evidence>
<dbReference type="InterPro" id="IPR040371">
    <property type="entry name" value="RMC1"/>
</dbReference>
<gene>
    <name evidence="4" type="ORF">Scep_011815</name>
</gene>
<feature type="compositionally biased region" description="Polar residues" evidence="1">
    <location>
        <begin position="441"/>
        <end position="457"/>
    </location>
</feature>
<dbReference type="Proteomes" id="UP001419268">
    <property type="component" value="Unassembled WGS sequence"/>
</dbReference>
<sequence length="760" mass="84245">MLGKASSSHAAGGLCGSGALSHVYIQHPPLRCSVPGARGLYYDDGNKLVLSPTVDQVYAWKTAPYSPYTNPSVDSIGEGPVLSIHYSLDGKVIGIQRSNHEIQFVNRETGDMFMQRCGSESESILGFFWTDCPSCDVVFIKTSGLELYAYEPALRALRMVETKRLNISWYIYTHESRLLLLASGMQCRTFTGFQFSFGGLIRLPRFEMAMTKAEANKKPVLDAEDVHIITVYGRIYCLQVDRVAMLLHLYRFYRDAVVPQGYLPIYSSKIAVSVIDNVLLIHQVDAKVIIVYDIFSDCQAPISAPLPLLLRGFPRINASSSQSTGKDTTHIIANELSDLEGTTYGDGWMFLVPDFVCDTVHCNLWRIHLDLEAIAASSSEVPSVLEFLQRRKLEPDKVKQLCLALTRTLILERRPVPVVSRALDVLVASFSHSLKIGSNVQRRSIEGDQSNSGNQRAGGSRAIVNESISRDEHGKSVYGPTRGLDNESQKSKSVPVDNESINRTTGSAMNRPSTCSDSEDSSNQDVTTQISGAGVGQLSSHSQTLAIGLDAFNSSVSGQRESRVVSPVISPDEMYASVFSLVEEEMTGDPAYLIAIIVEYFRSAASEKLKVNPNLNVMIIQLLARSERFEEVDLFVVNKIVEPSKEVALQLIESGRQNYLTRKLGMDMLRLLRLHHDYVLLLVQDGYFLEGLTFMFTDSKICVNTVRPSLFLEAAFTSNNSQHLAAVLRFFADFIPGFKNTSDHNTYCRILSEMNPSLAA</sequence>
<dbReference type="EMBL" id="JBBNAG010000005">
    <property type="protein sequence ID" value="KAK9132287.1"/>
    <property type="molecule type" value="Genomic_DNA"/>
</dbReference>
<feature type="region of interest" description="Disordered" evidence="1">
    <location>
        <begin position="441"/>
        <end position="527"/>
    </location>
</feature>